<organism evidence="2 3">
    <name type="scientific">Aphanomyces stellatus</name>
    <dbReference type="NCBI Taxonomy" id="120398"/>
    <lineage>
        <taxon>Eukaryota</taxon>
        <taxon>Sar</taxon>
        <taxon>Stramenopiles</taxon>
        <taxon>Oomycota</taxon>
        <taxon>Saprolegniomycetes</taxon>
        <taxon>Saprolegniales</taxon>
        <taxon>Verrucalvaceae</taxon>
        <taxon>Aphanomyces</taxon>
    </lineage>
</organism>
<sequence>MSQEEILAQALMRVLKHTHDDGQDVNDRAIHIKQVIENLLLGPSLLVKPTQRVAALENIDAVTSMDQHIKNAASFFIKFVTFGKRTCAVVFGLKHQGKSQFLLFLAKLLIALGEGIVYLDQTIAPGSGDAVAAIDPASSPNCCLAVWKSNLRAYLLKHAGSSLRSMEMRSTVLRALDEFSKDGKPESFRTFRFNLQQLCQSSQLRIWMIVDDATSETLQNFPILWPEEQSPTPFHFELTGSVGIAAFVQKKHLEMQVWDLPLFDPQEMAGLALRLQVATNVIEGTLGLQLDDEENKIDKLGAQNNQWVAHWLHGGIVGAKKRWGERGFPNYLLITFTATH</sequence>
<accession>A0A485KP70</accession>
<dbReference type="AlphaFoldDB" id="A0A485KP70"/>
<proteinExistence type="predicted"/>
<evidence type="ECO:0000313" key="2">
    <source>
        <dbReference type="EMBL" id="VFT86852.1"/>
    </source>
</evidence>
<dbReference type="EMBL" id="CAADRA010005196">
    <property type="protein sequence ID" value="VFT86852.1"/>
    <property type="molecule type" value="Genomic_DNA"/>
</dbReference>
<dbReference type="Proteomes" id="UP000332933">
    <property type="component" value="Unassembled WGS sequence"/>
</dbReference>
<protein>
    <submittedName>
        <fullName evidence="2">Aste57867_9974 protein</fullName>
    </submittedName>
</protein>
<reference evidence="2 3" key="1">
    <citation type="submission" date="2019-03" db="EMBL/GenBank/DDBJ databases">
        <authorList>
            <person name="Gaulin E."/>
            <person name="Dumas B."/>
        </authorList>
    </citation>
    <scope>NUCLEOTIDE SEQUENCE [LARGE SCALE GENOMIC DNA]</scope>
    <source>
        <strain evidence="2">CBS 568.67</strain>
    </source>
</reference>
<reference evidence="1" key="2">
    <citation type="submission" date="2019-06" db="EMBL/GenBank/DDBJ databases">
        <title>Genomics analysis of Aphanomyces spp. identifies a new class of oomycete effector associated with host adaptation.</title>
        <authorList>
            <person name="Gaulin E."/>
        </authorList>
    </citation>
    <scope>NUCLEOTIDE SEQUENCE</scope>
    <source>
        <strain evidence="1">CBS 578.67</strain>
    </source>
</reference>
<keyword evidence="3" id="KW-1185">Reference proteome</keyword>
<gene>
    <name evidence="2" type="primary">Aste57867_9974</name>
    <name evidence="1" type="ORF">As57867_009935</name>
    <name evidence="2" type="ORF">ASTE57867_9974</name>
</gene>
<name>A0A485KP70_9STRA</name>
<dbReference type="EMBL" id="VJMH01005175">
    <property type="protein sequence ID" value="KAF0699467.1"/>
    <property type="molecule type" value="Genomic_DNA"/>
</dbReference>
<evidence type="ECO:0000313" key="1">
    <source>
        <dbReference type="EMBL" id="KAF0699467.1"/>
    </source>
</evidence>
<evidence type="ECO:0000313" key="3">
    <source>
        <dbReference type="Proteomes" id="UP000332933"/>
    </source>
</evidence>